<comment type="cofactor">
    <cofactor evidence="1 13">
        <name>Ca(2+)</name>
        <dbReference type="ChEBI" id="CHEBI:29108"/>
    </cofactor>
</comment>
<evidence type="ECO:0000256" key="2">
    <source>
        <dbReference type="ARBA" id="ARBA00001946"/>
    </source>
</evidence>
<dbReference type="InterPro" id="IPR036663">
    <property type="entry name" value="Fumarylacetoacetase_C_sf"/>
</dbReference>
<keyword evidence="7 13" id="KW-0106">Calcium</keyword>
<keyword evidence="10" id="KW-0585">Phenylalanine catabolism</keyword>
<feature type="binding site" evidence="12">
    <location>
        <position position="330"/>
    </location>
    <ligand>
        <name>substrate</name>
    </ligand>
</feature>
<sequence>MTAPGPADAAWQPRYGVFSRRGELPRVGAAVGTQVLDLAGLAAEEAVGDRRWFAAGSLNAFLRAGRPAWTSVRDRLAGLLAAGAAPGLSRHLSPIGEVELHPPVATGDVVEFSSAPAHAEAVAELLGADGSPLPPSAAGMPFALPRRAGAVRTSAAPVERPSGQFRAEGAEGAAFGPTTKLDVAVKLAAVVGVPTPADRLVTAADYADHVFGLTLVADFCARDFQTWAFGPLGALLGDAFRTVVSPWVTPTHALAGPVPAAEEAPGSRTPLPYLLAPEPAPAIDLELELNGQVVSRPRTAALAWTPAQLFAQAASGGHRLRTGDLISTGTISGPARTERGCLLELTDDGARPLELVDGSTRGYLADGDSVRVHAFGRGPQGERVPLGEVAVTIHPAPL</sequence>
<evidence type="ECO:0000259" key="15">
    <source>
        <dbReference type="Pfam" id="PF09298"/>
    </source>
</evidence>
<keyword evidence="5 13" id="KW-0479">Metal-binding</keyword>
<comment type="caution">
    <text evidence="16">The sequence shown here is derived from an EMBL/GenBank/DDBJ whole genome shotgun (WGS) entry which is preliminary data.</text>
</comment>
<comment type="cofactor">
    <cofactor evidence="2 13">
        <name>Mg(2+)</name>
        <dbReference type="ChEBI" id="CHEBI:18420"/>
    </cofactor>
</comment>
<evidence type="ECO:0000256" key="6">
    <source>
        <dbReference type="ARBA" id="ARBA00022801"/>
    </source>
</evidence>
<dbReference type="UniPathway" id="UPA00139">
    <property type="reaction ID" value="UER00341"/>
</dbReference>
<accession>A0A2T0QA80</accession>
<feature type="binding site" evidence="12">
    <location>
        <position position="225"/>
    </location>
    <ligand>
        <name>substrate</name>
    </ligand>
</feature>
<evidence type="ECO:0000256" key="10">
    <source>
        <dbReference type="ARBA" id="ARBA00023232"/>
    </source>
</evidence>
<evidence type="ECO:0000256" key="1">
    <source>
        <dbReference type="ARBA" id="ARBA00001913"/>
    </source>
</evidence>
<dbReference type="OrthoDB" id="3766879at2"/>
<dbReference type="Proteomes" id="UP000237846">
    <property type="component" value="Unassembled WGS sequence"/>
</dbReference>
<dbReference type="AlphaFoldDB" id="A0A2T0QA80"/>
<evidence type="ECO:0000259" key="14">
    <source>
        <dbReference type="Pfam" id="PF01557"/>
    </source>
</evidence>
<keyword evidence="6" id="KW-0378">Hydrolase</keyword>
<evidence type="ECO:0000256" key="4">
    <source>
        <dbReference type="ARBA" id="ARBA00012094"/>
    </source>
</evidence>
<dbReference type="Pfam" id="PF09298">
    <property type="entry name" value="FAA_hydrolase_N"/>
    <property type="match status" value="1"/>
</dbReference>
<dbReference type="Gene3D" id="2.30.30.230">
    <property type="entry name" value="Fumarylacetoacetase, N-terminal domain"/>
    <property type="match status" value="1"/>
</dbReference>
<evidence type="ECO:0000256" key="7">
    <source>
        <dbReference type="ARBA" id="ARBA00022837"/>
    </source>
</evidence>
<evidence type="ECO:0000256" key="5">
    <source>
        <dbReference type="ARBA" id="ARBA00022723"/>
    </source>
</evidence>
<evidence type="ECO:0000256" key="11">
    <source>
        <dbReference type="PIRSR" id="PIRSR605959-1"/>
    </source>
</evidence>
<organism evidence="16 17">
    <name type="scientific">Allonocardiopsis opalescens</name>
    <dbReference type="NCBI Taxonomy" id="1144618"/>
    <lineage>
        <taxon>Bacteria</taxon>
        <taxon>Bacillati</taxon>
        <taxon>Actinomycetota</taxon>
        <taxon>Actinomycetes</taxon>
        <taxon>Streptosporangiales</taxon>
        <taxon>Allonocardiopsis</taxon>
    </lineage>
</organism>
<keyword evidence="17" id="KW-1185">Reference proteome</keyword>
<dbReference type="PANTHER" id="PTHR43069:SF2">
    <property type="entry name" value="FUMARYLACETOACETASE"/>
    <property type="match status" value="1"/>
</dbReference>
<feature type="domain" description="Fumarylacetoacetase N-terminal" evidence="15">
    <location>
        <begin position="15"/>
        <end position="101"/>
    </location>
</feature>
<dbReference type="Pfam" id="PF01557">
    <property type="entry name" value="FAA_hydrolase"/>
    <property type="match status" value="1"/>
</dbReference>
<feature type="binding site" evidence="13">
    <location>
        <position position="218"/>
    </location>
    <ligand>
        <name>Ca(2+)</name>
        <dbReference type="ChEBI" id="CHEBI:29108"/>
    </ligand>
</feature>
<evidence type="ECO:0000313" key="16">
    <source>
        <dbReference type="EMBL" id="PRY00725.1"/>
    </source>
</evidence>
<protein>
    <recommendedName>
        <fullName evidence="4">fumarylacetoacetase</fullName>
        <ecNumber evidence="4">3.7.1.2</ecNumber>
    </recommendedName>
</protein>
<dbReference type="GO" id="GO:0006572">
    <property type="term" value="P:L-tyrosine catabolic process"/>
    <property type="evidence" value="ECO:0007669"/>
    <property type="project" value="UniProtKB-KW"/>
</dbReference>
<feature type="active site" description="Proton acceptor" evidence="11">
    <location>
        <position position="118"/>
    </location>
</feature>
<dbReference type="SUPFAM" id="SSF56529">
    <property type="entry name" value="FAH"/>
    <property type="match status" value="1"/>
</dbReference>
<evidence type="ECO:0000256" key="12">
    <source>
        <dbReference type="PIRSR" id="PIRSR605959-2"/>
    </source>
</evidence>
<dbReference type="InterPro" id="IPR011234">
    <property type="entry name" value="Fumarylacetoacetase-like_C"/>
</dbReference>
<gene>
    <name evidence="16" type="ORF">CLV72_102357</name>
</gene>
<dbReference type="EMBL" id="PVZC01000002">
    <property type="protein sequence ID" value="PRY00725.1"/>
    <property type="molecule type" value="Genomic_DNA"/>
</dbReference>
<dbReference type="InterPro" id="IPR015377">
    <property type="entry name" value="Fumarylacetoacetase_N"/>
</dbReference>
<dbReference type="EC" id="3.7.1.2" evidence="4"/>
<evidence type="ECO:0000256" key="13">
    <source>
        <dbReference type="PIRSR" id="PIRSR605959-3"/>
    </source>
</evidence>
<feature type="binding site" evidence="13">
    <location>
        <position position="242"/>
    </location>
    <ligand>
        <name>Mg(2+)</name>
        <dbReference type="ChEBI" id="CHEBI:18420"/>
    </ligand>
</feature>
<evidence type="ECO:0000313" key="17">
    <source>
        <dbReference type="Proteomes" id="UP000237846"/>
    </source>
</evidence>
<dbReference type="InterPro" id="IPR005959">
    <property type="entry name" value="Fumarylacetoacetase"/>
</dbReference>
<dbReference type="GO" id="GO:0004334">
    <property type="term" value="F:fumarylacetoacetase activity"/>
    <property type="evidence" value="ECO:0007669"/>
    <property type="project" value="UniProtKB-EC"/>
</dbReference>
<dbReference type="SUPFAM" id="SSF63433">
    <property type="entry name" value="Fumarylacetoacetate hydrolase, FAH, N-terminal domain"/>
    <property type="match status" value="1"/>
</dbReference>
<dbReference type="GO" id="GO:0006559">
    <property type="term" value="P:L-phenylalanine catabolic process"/>
    <property type="evidence" value="ECO:0007669"/>
    <property type="project" value="UniProtKB-UniPathway"/>
</dbReference>
<dbReference type="Gene3D" id="3.90.850.10">
    <property type="entry name" value="Fumarylacetoacetase-like, C-terminal domain"/>
    <property type="match status" value="1"/>
</dbReference>
<dbReference type="InterPro" id="IPR036462">
    <property type="entry name" value="Fumarylacetoacetase_N_sf"/>
</dbReference>
<dbReference type="GO" id="GO:0046872">
    <property type="term" value="F:metal ion binding"/>
    <property type="evidence" value="ECO:0007669"/>
    <property type="project" value="UniProtKB-KW"/>
</dbReference>
<dbReference type="RefSeq" id="WP_106242636.1">
    <property type="nucleotide sequence ID" value="NZ_PVZC01000002.1"/>
</dbReference>
<comment type="pathway">
    <text evidence="3">Amino-acid degradation; L-phenylalanine degradation; acetoacetate and fumarate from L-phenylalanine: step 6/6.</text>
</comment>
<evidence type="ECO:0000256" key="9">
    <source>
        <dbReference type="ARBA" id="ARBA00022878"/>
    </source>
</evidence>
<dbReference type="GO" id="GO:1902000">
    <property type="term" value="P:homogentisate catabolic process"/>
    <property type="evidence" value="ECO:0007669"/>
    <property type="project" value="TreeGrafter"/>
</dbReference>
<name>A0A2T0QA80_9ACTN</name>
<feature type="binding site" evidence="13">
    <location>
        <position position="218"/>
    </location>
    <ligand>
        <name>Mg(2+)</name>
        <dbReference type="ChEBI" id="CHEBI:18420"/>
    </ligand>
</feature>
<feature type="domain" description="Fumarylacetoacetase-like C-terminal" evidence="14">
    <location>
        <begin position="139"/>
        <end position="382"/>
    </location>
</feature>
<proteinExistence type="predicted"/>
<dbReference type="PANTHER" id="PTHR43069">
    <property type="entry name" value="FUMARYLACETOACETASE"/>
    <property type="match status" value="1"/>
</dbReference>
<keyword evidence="9" id="KW-0828">Tyrosine catabolism</keyword>
<evidence type="ECO:0000256" key="3">
    <source>
        <dbReference type="ARBA" id="ARBA00004782"/>
    </source>
</evidence>
<reference evidence="16 17" key="1">
    <citation type="submission" date="2018-03" db="EMBL/GenBank/DDBJ databases">
        <title>Genomic Encyclopedia of Archaeal and Bacterial Type Strains, Phase II (KMG-II): from individual species to whole genera.</title>
        <authorList>
            <person name="Goeker M."/>
        </authorList>
    </citation>
    <scope>NUCLEOTIDE SEQUENCE [LARGE SCALE GENOMIC DNA]</scope>
    <source>
        <strain evidence="16 17">DSM 45601</strain>
    </source>
</reference>
<evidence type="ECO:0000256" key="8">
    <source>
        <dbReference type="ARBA" id="ARBA00022842"/>
    </source>
</evidence>
<keyword evidence="8 13" id="KW-0460">Magnesium</keyword>